<feature type="binding site" evidence="8">
    <location>
        <begin position="167"/>
        <end position="169"/>
    </location>
    <ligand>
        <name>beta-D-galactose</name>
        <dbReference type="ChEBI" id="CHEBI:27667"/>
    </ligand>
</feature>
<dbReference type="NCBIfam" id="NF008277">
    <property type="entry name" value="PRK11055.1"/>
    <property type="match status" value="1"/>
</dbReference>
<protein>
    <recommendedName>
        <fullName evidence="5">Aldose 1-epimerase</fullName>
        <ecNumber evidence="5">5.1.3.3</ecNumber>
    </recommendedName>
</protein>
<evidence type="ECO:0000256" key="3">
    <source>
        <dbReference type="ARBA" id="ARBA00023235"/>
    </source>
</evidence>
<evidence type="ECO:0000256" key="4">
    <source>
        <dbReference type="ARBA" id="ARBA00023277"/>
    </source>
</evidence>
<evidence type="ECO:0000313" key="9">
    <source>
        <dbReference type="EMBL" id="AMY24280.1"/>
    </source>
</evidence>
<comment type="pathway">
    <text evidence="1 5">Carbohydrate metabolism; hexose metabolism.</text>
</comment>
<dbReference type="GO" id="GO:0004034">
    <property type="term" value="F:aldose 1-epimerase activity"/>
    <property type="evidence" value="ECO:0007669"/>
    <property type="project" value="UniProtKB-EC"/>
</dbReference>
<dbReference type="GO" id="GO:0006006">
    <property type="term" value="P:glucose metabolic process"/>
    <property type="evidence" value="ECO:0007669"/>
    <property type="project" value="TreeGrafter"/>
</dbReference>
<reference evidence="9 10" key="1">
    <citation type="journal article" date="2016" name="Genome Announc.">
        <title>Complete Genome and Plasmid Sequences for Rhodococcus fascians D188 and Draft Sequences for Rhodococcus Isolates PBTS 1 and PBTS 2.</title>
        <authorList>
            <person name="Stamler R.A."/>
            <person name="Vereecke D."/>
            <person name="Zhang Y."/>
            <person name="Schilkey F."/>
            <person name="Devitt N."/>
            <person name="Randall J.J."/>
        </authorList>
    </citation>
    <scope>NUCLEOTIDE SEQUENCE [LARGE SCALE GENOMIC DNA]</scope>
    <source>
        <strain evidence="9 10">PBTS2</strain>
    </source>
</reference>
<feature type="active site" description="Proton donor" evidence="6">
    <location>
        <position position="167"/>
    </location>
</feature>
<keyword evidence="4 5" id="KW-0119">Carbohydrate metabolism</keyword>
<reference evidence="10" key="2">
    <citation type="submission" date="2016-04" db="EMBL/GenBank/DDBJ databases">
        <title>Complete Genome and Plasmid Sequences for Rhodococcus fascians D188 and Draft Sequences for Rhodococcus spp. Isolates PBTS 1 and PBTS 2.</title>
        <authorList>
            <person name="Stamer R."/>
            <person name="Vereecke D."/>
            <person name="Zhang Y."/>
            <person name="Schilkey F."/>
            <person name="Devitt N."/>
            <person name="Randall J."/>
        </authorList>
    </citation>
    <scope>NUCLEOTIDE SEQUENCE [LARGE SCALE GENOMIC DNA]</scope>
    <source>
        <strain evidence="10">PBTS2</strain>
    </source>
</reference>
<dbReference type="Pfam" id="PF01263">
    <property type="entry name" value="Aldose_epim"/>
    <property type="match status" value="1"/>
</dbReference>
<name>A0A143QML6_RHOFA</name>
<organism evidence="9 10">
    <name type="scientific">Rhodococcoides fascians</name>
    <name type="common">Rhodococcus fascians</name>
    <dbReference type="NCBI Taxonomy" id="1828"/>
    <lineage>
        <taxon>Bacteria</taxon>
        <taxon>Bacillati</taxon>
        <taxon>Actinomycetota</taxon>
        <taxon>Actinomycetes</taxon>
        <taxon>Mycobacteriales</taxon>
        <taxon>Nocardiaceae</taxon>
        <taxon>Rhodococcoides</taxon>
    </lineage>
</organism>
<feature type="binding site" evidence="8">
    <location>
        <begin position="71"/>
        <end position="72"/>
    </location>
    <ligand>
        <name>beta-D-galactose</name>
        <dbReference type="ChEBI" id="CHEBI:27667"/>
    </ligand>
</feature>
<dbReference type="GO" id="GO:0033499">
    <property type="term" value="P:galactose catabolic process via UDP-galactose, Leloir pathway"/>
    <property type="evidence" value="ECO:0007669"/>
    <property type="project" value="TreeGrafter"/>
</dbReference>
<evidence type="ECO:0000256" key="5">
    <source>
        <dbReference type="PIRNR" id="PIRNR005096"/>
    </source>
</evidence>
<dbReference type="PIRSF" id="PIRSF005096">
    <property type="entry name" value="GALM"/>
    <property type="match status" value="1"/>
</dbReference>
<dbReference type="InterPro" id="IPR011013">
    <property type="entry name" value="Gal_mutarotase_sf_dom"/>
</dbReference>
<keyword evidence="3 5" id="KW-0413">Isomerase</keyword>
<evidence type="ECO:0000256" key="6">
    <source>
        <dbReference type="PIRSR" id="PIRSR005096-1"/>
    </source>
</evidence>
<dbReference type="InterPro" id="IPR015443">
    <property type="entry name" value="Aldose_1-epimerase"/>
</dbReference>
<dbReference type="GO" id="GO:0030246">
    <property type="term" value="F:carbohydrate binding"/>
    <property type="evidence" value="ECO:0007669"/>
    <property type="project" value="InterPro"/>
</dbReference>
<dbReference type="Gene3D" id="2.70.98.10">
    <property type="match status" value="1"/>
</dbReference>
<proteinExistence type="inferred from homology"/>
<dbReference type="PATRIC" id="fig|1653479.3.peg.3025"/>
<accession>A0A143QML6</accession>
<comment type="catalytic activity">
    <reaction evidence="5">
        <text>alpha-D-glucose = beta-D-glucose</text>
        <dbReference type="Rhea" id="RHEA:10264"/>
        <dbReference type="ChEBI" id="CHEBI:15903"/>
        <dbReference type="ChEBI" id="CHEBI:17925"/>
        <dbReference type="EC" id="5.1.3.3"/>
    </reaction>
</comment>
<feature type="active site" description="Proton acceptor" evidence="6">
    <location>
        <position position="299"/>
    </location>
</feature>
<evidence type="ECO:0000313" key="10">
    <source>
        <dbReference type="Proteomes" id="UP000076038"/>
    </source>
</evidence>
<dbReference type="RefSeq" id="WP_053068798.1">
    <property type="nucleotide sequence ID" value="NZ_CP015220.1"/>
</dbReference>
<dbReference type="PANTHER" id="PTHR10091:SF0">
    <property type="entry name" value="GALACTOSE MUTAROTASE"/>
    <property type="match status" value="1"/>
</dbReference>
<dbReference type="UniPathway" id="UPA00242"/>
<evidence type="ECO:0000256" key="2">
    <source>
        <dbReference type="ARBA" id="ARBA00006206"/>
    </source>
</evidence>
<dbReference type="SUPFAM" id="SSF74650">
    <property type="entry name" value="Galactose mutarotase-like"/>
    <property type="match status" value="1"/>
</dbReference>
<dbReference type="InterPro" id="IPR014718">
    <property type="entry name" value="GH-type_carb-bd"/>
</dbReference>
<sequence length="336" mass="36455">MPTDDDHNETITIGRSPGVEVEVLPYGATLQRMSMTGGDGERRDVLVGVAGERELRSSTAYFGSTVGRYANRIKDGRFEIDGQAVQLTINDGTNHLHGGTDGFDSRHWTVVGRSPDSVEFELISPDGDQGYPGEVRARAQFSVTTDRVRLESTATTTAPTVVNLTSHAYFDLDGHGIDDHTLQVFASTYTPVDTEGIPTGAIESVDGTALDLRTPGRVGDLARATHPQLLTARGVDHNFVVDGTGHRRAAILSSERSRTALELWTDQPGVQVYTGNFLNGSDVSRRGSMLRQGDGIALEPQLFPDSPNHPNFPSAVLRPGQTYRSVIEWRFSALHA</sequence>
<feature type="binding site" evidence="7">
    <location>
        <position position="236"/>
    </location>
    <ligand>
        <name>beta-D-galactose</name>
        <dbReference type="ChEBI" id="CHEBI:27667"/>
    </ligand>
</feature>
<dbReference type="OrthoDB" id="9779408at2"/>
<dbReference type="Proteomes" id="UP000076038">
    <property type="component" value="Chromosome"/>
</dbReference>
<dbReference type="KEGG" id="rhs:A3Q41_02989"/>
<dbReference type="EMBL" id="CP015220">
    <property type="protein sequence ID" value="AMY24280.1"/>
    <property type="molecule type" value="Genomic_DNA"/>
</dbReference>
<gene>
    <name evidence="9" type="primary">galM_2</name>
    <name evidence="9" type="ORF">A3Q41_02989</name>
</gene>
<dbReference type="CDD" id="cd09019">
    <property type="entry name" value="galactose_mutarotase_like"/>
    <property type="match status" value="1"/>
</dbReference>
<dbReference type="PANTHER" id="PTHR10091">
    <property type="entry name" value="ALDOSE-1-EPIMERASE"/>
    <property type="match status" value="1"/>
</dbReference>
<evidence type="ECO:0000256" key="7">
    <source>
        <dbReference type="PIRSR" id="PIRSR005096-2"/>
    </source>
</evidence>
<keyword evidence="10" id="KW-1185">Reference proteome</keyword>
<comment type="similarity">
    <text evidence="2 5">Belongs to the aldose epimerase family.</text>
</comment>
<dbReference type="InterPro" id="IPR047215">
    <property type="entry name" value="Galactose_mutarotase-like"/>
</dbReference>
<evidence type="ECO:0000256" key="8">
    <source>
        <dbReference type="PIRSR" id="PIRSR005096-3"/>
    </source>
</evidence>
<evidence type="ECO:0000256" key="1">
    <source>
        <dbReference type="ARBA" id="ARBA00005028"/>
    </source>
</evidence>
<dbReference type="InterPro" id="IPR008183">
    <property type="entry name" value="Aldose_1/G6P_1-epimerase"/>
</dbReference>
<dbReference type="AlphaFoldDB" id="A0A143QML6"/>
<dbReference type="EC" id="5.1.3.3" evidence="5"/>
<dbReference type="GO" id="GO:0005737">
    <property type="term" value="C:cytoplasm"/>
    <property type="evidence" value="ECO:0007669"/>
    <property type="project" value="TreeGrafter"/>
</dbReference>